<dbReference type="Proteomes" id="UP000694844">
    <property type="component" value="Chromosome 9"/>
</dbReference>
<feature type="compositionally biased region" description="Basic residues" evidence="4">
    <location>
        <begin position="149"/>
        <end position="159"/>
    </location>
</feature>
<evidence type="ECO:0000313" key="7">
    <source>
        <dbReference type="RefSeq" id="XP_022309029.1"/>
    </source>
</evidence>
<comment type="subcellular location">
    <subcellularLocation>
        <location evidence="1">Nucleus</location>
    </subcellularLocation>
</comment>
<dbReference type="Pfam" id="PF01918">
    <property type="entry name" value="Alba"/>
    <property type="match status" value="1"/>
</dbReference>
<proteinExistence type="inferred from homology"/>
<feature type="compositionally biased region" description="Basic and acidic residues" evidence="4">
    <location>
        <begin position="161"/>
        <end position="176"/>
    </location>
</feature>
<feature type="domain" description="DNA/RNA-binding protein Alba-like" evidence="5">
    <location>
        <begin position="26"/>
        <end position="88"/>
    </location>
</feature>
<evidence type="ECO:0000259" key="5">
    <source>
        <dbReference type="Pfam" id="PF01918"/>
    </source>
</evidence>
<dbReference type="PANTHER" id="PTHR13516">
    <property type="entry name" value="RIBONUCLEASE P SUBUNIT P25"/>
    <property type="match status" value="1"/>
</dbReference>
<gene>
    <name evidence="7" type="primary">LOC111114829</name>
</gene>
<evidence type="ECO:0000313" key="6">
    <source>
        <dbReference type="Proteomes" id="UP000694844"/>
    </source>
</evidence>
<sequence length="176" mass="20132">MENYTKGETREVEMEAAFEVGQDCVDMKVNAGSKIRNLMGYAMNKAKNPSVKRIVWNGSGKAVTKTVTCAEIMKRKIKGLHQINKLRSRRIEEIWEPNLEGLERLKVNRDIPTISILLSKDPLDASTPGYQAPGSFEEFWKSELQPQKPAKRKHKKYYTKKAMDSAKNRNTETQKS</sequence>
<dbReference type="GO" id="GO:0001682">
    <property type="term" value="P:tRNA 5'-leader removal"/>
    <property type="evidence" value="ECO:0007669"/>
    <property type="project" value="TreeGrafter"/>
</dbReference>
<dbReference type="GO" id="GO:0000172">
    <property type="term" value="C:ribonuclease MRP complex"/>
    <property type="evidence" value="ECO:0007669"/>
    <property type="project" value="TreeGrafter"/>
</dbReference>
<dbReference type="GO" id="GO:0005634">
    <property type="term" value="C:nucleus"/>
    <property type="evidence" value="ECO:0007669"/>
    <property type="project" value="UniProtKB-SubCell"/>
</dbReference>
<comment type="similarity">
    <text evidence="2">Belongs to the histone-like Alba family.</text>
</comment>
<feature type="region of interest" description="Disordered" evidence="4">
    <location>
        <begin position="141"/>
        <end position="176"/>
    </location>
</feature>
<name>A0A8B8C1R0_CRAVI</name>
<evidence type="ECO:0000256" key="2">
    <source>
        <dbReference type="ARBA" id="ARBA00008018"/>
    </source>
</evidence>
<dbReference type="GeneID" id="111114829"/>
<protein>
    <submittedName>
        <fullName evidence="7">Ribonuclease P protein subunit p25-like protein</fullName>
    </submittedName>
</protein>
<dbReference type="KEGG" id="cvn:111114829"/>
<dbReference type="InterPro" id="IPR036882">
    <property type="entry name" value="Alba-like_dom_sf"/>
</dbReference>
<dbReference type="InterPro" id="IPR051958">
    <property type="entry name" value="Alba-like_NAB"/>
</dbReference>
<organism evidence="6 7">
    <name type="scientific">Crassostrea virginica</name>
    <name type="common">Eastern oyster</name>
    <dbReference type="NCBI Taxonomy" id="6565"/>
    <lineage>
        <taxon>Eukaryota</taxon>
        <taxon>Metazoa</taxon>
        <taxon>Spiralia</taxon>
        <taxon>Lophotrochozoa</taxon>
        <taxon>Mollusca</taxon>
        <taxon>Bivalvia</taxon>
        <taxon>Autobranchia</taxon>
        <taxon>Pteriomorphia</taxon>
        <taxon>Ostreida</taxon>
        <taxon>Ostreoidea</taxon>
        <taxon>Ostreidae</taxon>
        <taxon>Crassostrea</taxon>
    </lineage>
</organism>
<reference evidence="7" key="1">
    <citation type="submission" date="2025-08" db="UniProtKB">
        <authorList>
            <consortium name="RefSeq"/>
        </authorList>
    </citation>
    <scope>IDENTIFICATION</scope>
    <source>
        <tissue evidence="7">Whole sample</tissue>
    </source>
</reference>
<accession>A0A8B8C1R0</accession>
<dbReference type="InterPro" id="IPR002775">
    <property type="entry name" value="DNA/RNA-bd_Alba-like"/>
</dbReference>
<evidence type="ECO:0000256" key="4">
    <source>
        <dbReference type="SAM" id="MobiDB-lite"/>
    </source>
</evidence>
<dbReference type="OrthoDB" id="424402at2759"/>
<dbReference type="GO" id="GO:0003723">
    <property type="term" value="F:RNA binding"/>
    <property type="evidence" value="ECO:0007669"/>
    <property type="project" value="TreeGrafter"/>
</dbReference>
<evidence type="ECO:0000256" key="1">
    <source>
        <dbReference type="ARBA" id="ARBA00004123"/>
    </source>
</evidence>
<dbReference type="Gene3D" id="3.30.110.20">
    <property type="entry name" value="Alba-like domain"/>
    <property type="match status" value="1"/>
</dbReference>
<dbReference type="PANTHER" id="PTHR13516:SF4">
    <property type="entry name" value="FI09323P"/>
    <property type="match status" value="1"/>
</dbReference>
<evidence type="ECO:0000256" key="3">
    <source>
        <dbReference type="ARBA" id="ARBA00023242"/>
    </source>
</evidence>
<dbReference type="AlphaFoldDB" id="A0A8B8C1R0"/>
<dbReference type="SUPFAM" id="SSF82704">
    <property type="entry name" value="AlbA-like"/>
    <property type="match status" value="1"/>
</dbReference>
<dbReference type="RefSeq" id="XP_022309029.1">
    <property type="nucleotide sequence ID" value="XM_022453321.1"/>
</dbReference>
<keyword evidence="6" id="KW-1185">Reference proteome</keyword>
<keyword evidence="3" id="KW-0539">Nucleus</keyword>